<sequence>MKLRNFKDLFSGVMMQLKRKIHTVDWNTLCNSKKNGGLGIGKMLVKNQSLLAKWVWRFGIDDKALWRRVINARYGILSTDLLWDWKCNNFASTFVKVVASLFDEGSISYRVLNEGLNVVIGNGSKANFQDMSGGDSTRLKVACPRIFALAVRKHGVVQDFGNWGNPGNVGIGGVFRDNSGKVLGLFSDHVGTLDSISIEILAIHRVVTFYAKMTSLVGREIDIISDSKVAAAWLNSKGVGKSHQDHL</sequence>
<comment type="caution">
    <text evidence="1">The sequence shown here is derived from an EMBL/GenBank/DDBJ whole genome shotgun (WGS) entry which is preliminary data.</text>
</comment>
<reference evidence="1" key="1">
    <citation type="journal article" date="2023" name="Plant J.">
        <title>Genome sequences and population genomics provide insights into the demographic history, inbreeding, and mutation load of two 'living fossil' tree species of Dipteronia.</title>
        <authorList>
            <person name="Feng Y."/>
            <person name="Comes H.P."/>
            <person name="Chen J."/>
            <person name="Zhu S."/>
            <person name="Lu R."/>
            <person name="Zhang X."/>
            <person name="Li P."/>
            <person name="Qiu J."/>
            <person name="Olsen K.M."/>
            <person name="Qiu Y."/>
        </authorList>
    </citation>
    <scope>NUCLEOTIDE SEQUENCE</scope>
    <source>
        <strain evidence="1">KIB01</strain>
    </source>
</reference>
<proteinExistence type="predicted"/>
<evidence type="ECO:0000313" key="2">
    <source>
        <dbReference type="Proteomes" id="UP001280121"/>
    </source>
</evidence>
<dbReference type="InterPro" id="IPR044730">
    <property type="entry name" value="RNase_H-like_dom_plant"/>
</dbReference>
<organism evidence="1 2">
    <name type="scientific">Dipteronia dyeriana</name>
    <dbReference type="NCBI Taxonomy" id="168575"/>
    <lineage>
        <taxon>Eukaryota</taxon>
        <taxon>Viridiplantae</taxon>
        <taxon>Streptophyta</taxon>
        <taxon>Embryophyta</taxon>
        <taxon>Tracheophyta</taxon>
        <taxon>Spermatophyta</taxon>
        <taxon>Magnoliopsida</taxon>
        <taxon>eudicotyledons</taxon>
        <taxon>Gunneridae</taxon>
        <taxon>Pentapetalae</taxon>
        <taxon>rosids</taxon>
        <taxon>malvids</taxon>
        <taxon>Sapindales</taxon>
        <taxon>Sapindaceae</taxon>
        <taxon>Hippocastanoideae</taxon>
        <taxon>Acereae</taxon>
        <taxon>Dipteronia</taxon>
    </lineage>
</organism>
<name>A0AAD9TYI6_9ROSI</name>
<dbReference type="AlphaFoldDB" id="A0AAD9TYI6"/>
<dbReference type="GO" id="GO:0003676">
    <property type="term" value="F:nucleic acid binding"/>
    <property type="evidence" value="ECO:0007669"/>
    <property type="project" value="InterPro"/>
</dbReference>
<accession>A0AAD9TYI6</accession>
<dbReference type="EMBL" id="JANJYI010000006">
    <property type="protein sequence ID" value="KAK2644337.1"/>
    <property type="molecule type" value="Genomic_DNA"/>
</dbReference>
<dbReference type="CDD" id="cd06222">
    <property type="entry name" value="RNase_H_like"/>
    <property type="match status" value="1"/>
</dbReference>
<dbReference type="InterPro" id="IPR036397">
    <property type="entry name" value="RNaseH_sf"/>
</dbReference>
<dbReference type="SUPFAM" id="SSF53098">
    <property type="entry name" value="Ribonuclease H-like"/>
    <property type="match status" value="1"/>
</dbReference>
<protein>
    <recommendedName>
        <fullName evidence="3">RNase H type-1 domain-containing protein</fullName>
    </recommendedName>
</protein>
<dbReference type="Proteomes" id="UP001280121">
    <property type="component" value="Unassembled WGS sequence"/>
</dbReference>
<dbReference type="InterPro" id="IPR012337">
    <property type="entry name" value="RNaseH-like_sf"/>
</dbReference>
<evidence type="ECO:0008006" key="3">
    <source>
        <dbReference type="Google" id="ProtNLM"/>
    </source>
</evidence>
<gene>
    <name evidence="1" type="ORF">Ddye_019532</name>
</gene>
<keyword evidence="2" id="KW-1185">Reference proteome</keyword>
<evidence type="ECO:0000313" key="1">
    <source>
        <dbReference type="EMBL" id="KAK2644337.1"/>
    </source>
</evidence>
<dbReference type="Gene3D" id="3.30.420.10">
    <property type="entry name" value="Ribonuclease H-like superfamily/Ribonuclease H"/>
    <property type="match status" value="1"/>
</dbReference>